<dbReference type="Proteomes" id="UP000007076">
    <property type="component" value="Chromosome"/>
</dbReference>
<dbReference type="CDD" id="cd00038">
    <property type="entry name" value="CAP_ED"/>
    <property type="match status" value="1"/>
</dbReference>
<dbReference type="InterPro" id="IPR036390">
    <property type="entry name" value="WH_DNA-bd_sf"/>
</dbReference>
<keyword evidence="3" id="KW-0804">Transcription</keyword>
<dbReference type="HOGENOM" id="CLU_075053_3_0_11"/>
<evidence type="ECO:0000313" key="5">
    <source>
        <dbReference type="EMBL" id="BAJ26629.1"/>
    </source>
</evidence>
<dbReference type="InterPro" id="IPR018490">
    <property type="entry name" value="cNMP-bd_dom_sf"/>
</dbReference>
<dbReference type="InterPro" id="IPR012318">
    <property type="entry name" value="HTH_CRP"/>
</dbReference>
<keyword evidence="2" id="KW-0238">DNA-binding</keyword>
<protein>
    <recommendedName>
        <fullName evidence="4">Cyclic nucleotide-binding domain-containing protein</fullName>
    </recommendedName>
</protein>
<accession>E4N5Z8</accession>
<keyword evidence="1" id="KW-0805">Transcription regulation</keyword>
<dbReference type="Pfam" id="PF00027">
    <property type="entry name" value="cNMP_binding"/>
    <property type="match status" value="1"/>
</dbReference>
<dbReference type="InterPro" id="IPR014710">
    <property type="entry name" value="RmlC-like_jellyroll"/>
</dbReference>
<keyword evidence="6" id="KW-1185">Reference proteome</keyword>
<dbReference type="GO" id="GO:0003677">
    <property type="term" value="F:DNA binding"/>
    <property type="evidence" value="ECO:0007669"/>
    <property type="project" value="UniProtKB-KW"/>
</dbReference>
<evidence type="ECO:0000256" key="2">
    <source>
        <dbReference type="ARBA" id="ARBA00023125"/>
    </source>
</evidence>
<feature type="domain" description="Cyclic nucleotide-binding" evidence="4">
    <location>
        <begin position="11"/>
        <end position="96"/>
    </location>
</feature>
<gene>
    <name evidence="5" type="ordered locus">KSE_07900</name>
</gene>
<dbReference type="PANTHER" id="PTHR24567">
    <property type="entry name" value="CRP FAMILY TRANSCRIPTIONAL REGULATORY PROTEIN"/>
    <property type="match status" value="1"/>
</dbReference>
<dbReference type="Gene3D" id="1.10.10.10">
    <property type="entry name" value="Winged helix-like DNA-binding domain superfamily/Winged helix DNA-binding domain"/>
    <property type="match status" value="1"/>
</dbReference>
<organism evidence="5 6">
    <name type="scientific">Kitasatospora setae (strain ATCC 33774 / DSM 43861 / JCM 3304 / KCC A-0304 / NBRC 14216 / KM-6054)</name>
    <name type="common">Streptomyces setae</name>
    <dbReference type="NCBI Taxonomy" id="452652"/>
    <lineage>
        <taxon>Bacteria</taxon>
        <taxon>Bacillati</taxon>
        <taxon>Actinomycetota</taxon>
        <taxon>Actinomycetes</taxon>
        <taxon>Kitasatosporales</taxon>
        <taxon>Streptomycetaceae</taxon>
        <taxon>Kitasatospora</taxon>
    </lineage>
</organism>
<dbReference type="GO" id="GO:0003700">
    <property type="term" value="F:DNA-binding transcription factor activity"/>
    <property type="evidence" value="ECO:0007669"/>
    <property type="project" value="TreeGrafter"/>
</dbReference>
<dbReference type="PATRIC" id="fig|452652.3.peg.777"/>
<evidence type="ECO:0000259" key="4">
    <source>
        <dbReference type="PROSITE" id="PS50042"/>
    </source>
</evidence>
<dbReference type="SUPFAM" id="SSF46785">
    <property type="entry name" value="Winged helix' DNA-binding domain"/>
    <property type="match status" value="1"/>
</dbReference>
<dbReference type="GO" id="GO:0005829">
    <property type="term" value="C:cytosol"/>
    <property type="evidence" value="ECO:0007669"/>
    <property type="project" value="TreeGrafter"/>
</dbReference>
<evidence type="ECO:0000256" key="1">
    <source>
        <dbReference type="ARBA" id="ARBA00023015"/>
    </source>
</evidence>
<sequence length="246" mass="27553">MDDSRTPRTPFFHALSAEARRALERIGRTRRFASGQVLIEEGDDRQEVWLLLRGSAKVTRLISDGKASLVDFKVSGELLGEIAAMDCGPRTATVTACRDGLARVIAWPDLLSFLREHPEAMIALHRVLGARLRSSDRRRLEFGAYPVLIRLARVLVDLAESCGTRLPDRGTPPRKVYRIDVALTQLEYASLTGVKERAVHQAFAELRRLELVTTNERLPHVSDMDRLRAIALLDEGAERSLVKYSA</sequence>
<dbReference type="SUPFAM" id="SSF51206">
    <property type="entry name" value="cAMP-binding domain-like"/>
    <property type="match status" value="1"/>
</dbReference>
<dbReference type="InterPro" id="IPR036388">
    <property type="entry name" value="WH-like_DNA-bd_sf"/>
</dbReference>
<dbReference type="InterPro" id="IPR050397">
    <property type="entry name" value="Env_Response_Regulators"/>
</dbReference>
<evidence type="ECO:0000256" key="3">
    <source>
        <dbReference type="ARBA" id="ARBA00023163"/>
    </source>
</evidence>
<dbReference type="AlphaFoldDB" id="E4N5Z8"/>
<dbReference type="STRING" id="452652.KSE_07900"/>
<dbReference type="PROSITE" id="PS50042">
    <property type="entry name" value="CNMP_BINDING_3"/>
    <property type="match status" value="1"/>
</dbReference>
<dbReference type="PANTHER" id="PTHR24567:SF74">
    <property type="entry name" value="HTH-TYPE TRANSCRIPTIONAL REGULATOR ARCR"/>
    <property type="match status" value="1"/>
</dbReference>
<dbReference type="Gene3D" id="2.60.120.10">
    <property type="entry name" value="Jelly Rolls"/>
    <property type="match status" value="1"/>
</dbReference>
<evidence type="ECO:0000313" key="6">
    <source>
        <dbReference type="Proteomes" id="UP000007076"/>
    </source>
</evidence>
<proteinExistence type="predicted"/>
<reference evidence="5 6" key="1">
    <citation type="journal article" date="2010" name="DNA Res.">
        <title>Genome sequence of Kitasatospora setae NBRC 14216T: an evolutionary snapshot of the family Streptomycetaceae.</title>
        <authorList>
            <person name="Ichikawa N."/>
            <person name="Oguchi A."/>
            <person name="Ikeda H."/>
            <person name="Ishikawa J."/>
            <person name="Kitani S."/>
            <person name="Watanabe Y."/>
            <person name="Nakamura S."/>
            <person name="Katano Y."/>
            <person name="Kishi E."/>
            <person name="Sasagawa M."/>
            <person name="Ankai A."/>
            <person name="Fukui S."/>
            <person name="Hashimoto Y."/>
            <person name="Kamata S."/>
            <person name="Otoguro M."/>
            <person name="Tanikawa S."/>
            <person name="Nihira T."/>
            <person name="Horinouchi S."/>
            <person name="Ohnishi Y."/>
            <person name="Hayakawa M."/>
            <person name="Kuzuyama T."/>
            <person name="Arisawa A."/>
            <person name="Nomoto F."/>
            <person name="Miura H."/>
            <person name="Takahashi Y."/>
            <person name="Fujita N."/>
        </authorList>
    </citation>
    <scope>NUCLEOTIDE SEQUENCE [LARGE SCALE GENOMIC DNA]</scope>
    <source>
        <strain evidence="6">ATCC 33774 / DSM 43861 / JCM 3304 / KCC A-0304 / NBRC 14216 / KM-6054</strain>
    </source>
</reference>
<name>E4N5Z8_KITSK</name>
<dbReference type="SMART" id="SM00100">
    <property type="entry name" value="cNMP"/>
    <property type="match status" value="1"/>
</dbReference>
<dbReference type="Pfam" id="PF13545">
    <property type="entry name" value="HTH_Crp_2"/>
    <property type="match status" value="1"/>
</dbReference>
<dbReference type="RefSeq" id="WP_014133948.1">
    <property type="nucleotide sequence ID" value="NC_016109.1"/>
</dbReference>
<dbReference type="KEGG" id="ksk:KSE_07900"/>
<dbReference type="InterPro" id="IPR000595">
    <property type="entry name" value="cNMP-bd_dom"/>
</dbReference>
<dbReference type="eggNOG" id="COG0664">
    <property type="taxonomic scope" value="Bacteria"/>
</dbReference>
<dbReference type="EMBL" id="AP010968">
    <property type="protein sequence ID" value="BAJ26629.1"/>
    <property type="molecule type" value="Genomic_DNA"/>
</dbReference>